<feature type="compositionally biased region" description="Polar residues" evidence="2">
    <location>
        <begin position="427"/>
        <end position="492"/>
    </location>
</feature>
<feature type="coiled-coil region" evidence="1">
    <location>
        <begin position="270"/>
        <end position="301"/>
    </location>
</feature>
<feature type="compositionally biased region" description="Basic and acidic residues" evidence="2">
    <location>
        <begin position="416"/>
        <end position="426"/>
    </location>
</feature>
<dbReference type="RefSeq" id="WP_200266624.1">
    <property type="nucleotide sequence ID" value="NZ_JAENHN010000010.1"/>
</dbReference>
<dbReference type="Proteomes" id="UP000596739">
    <property type="component" value="Unassembled WGS sequence"/>
</dbReference>
<feature type="domain" description="SH3b" evidence="3">
    <location>
        <begin position="962"/>
        <end position="1035"/>
    </location>
</feature>
<keyword evidence="1" id="KW-0175">Coiled coil</keyword>
<evidence type="ECO:0000256" key="1">
    <source>
        <dbReference type="SAM" id="Coils"/>
    </source>
</evidence>
<dbReference type="EMBL" id="JAENHN010000010">
    <property type="protein sequence ID" value="MBK1809941.1"/>
    <property type="molecule type" value="Genomic_DNA"/>
</dbReference>
<protein>
    <recommendedName>
        <fullName evidence="3">SH3b domain-containing protein</fullName>
    </recommendedName>
</protein>
<feature type="region of interest" description="Disordered" evidence="2">
    <location>
        <begin position="394"/>
        <end position="498"/>
    </location>
</feature>
<sequence>MKKIKVVLRSFIALLLVTIFTAISVSETVLAFEASDLIELKLSYEAKNIYVGDKIELATYGIYKENTIPLKENVTYESSNNNVFSIKDEKLIALNTGMATLTAYYKDKKVSQLIVVKDLKAMEDKLKAGDINVKLNWKREPNSIKLQWDKVDSMNSYTISKRVVGEEPYKVIVDKAEGNEFIDNDVIRDNEYEYQVSLIDKNDAKYPMNDFKVPIYHEEKNQEIKQEDRKQIVTTHENPVVINENNANPNKNVNANNTKVDENTTKPSTVQLSEEEYQKLLQQLKDQQAKAEQEEKDKTFQLVSEDLYGLEDLIVVNKDNTEVINKELTLRYYYDNSIKIDESKLTIYSMNDKGLLTELEGVKLDAATKKITFLVKEAGIYMIKERVTQQEIITYEDPKDDGTKDSQGDSNTPKGSETKNGEDATKDTNAAGQAGTQKDDATNINQQQIPNNATSKGTNTEGQVVDNKTLNTGSDNKNQSEASSNNTATNPSKQEENKDVVNKVNITDEFIESSLDKEIKIDKQYLEKHNNNITFKYLIDKASSINPDNLAIYTLNESKVLQAVGKELKLDKDKTLLNITLEKEGTYLIKDKTLINSNTEISKDNEQQVNDSNKDTNKAPENSSENKPVENNNNTPTVPKDTATEPKTDNGTVSEGGSKENTNDNTNNEQNNPNQGQPAKEENKNLTSNEGKFNLAVAGILSEVSAIEKEKVNDYINNIPKENGIWIPEKDRQFVVNIINFIANKKYYVNEKGFLKAVEQGIIYSTKSEIYSKLIDQLISGNKRIILSKDRGFAYYDEEDGLIKKSQFNEEESYSLETEGNRLLILNSKIFEELENGKLSNELALKLLNQLDEKSKEINSDIIKELESKAVKPRIKVVTKVALYASIGTPVSVQMAQGNAVYTGPDTVNYANIGSVDTNEWVTGMGVEKGWLYIEYSTSNGPKRGFVPLTSVRDYESIFQSTGTLTYTGYSDGLSSDTTVYSGPGTNYVPIGSIYKGEGITVFNKTQNGYVYVEYSSSSGTKRGFVPASLLLGLGRKRGTLASALQNTAIYSGPGTDGAYVSIGSVNYNEFVILLEWNDNWHYVEYNTTSGRKRGYTNRNNIGYIANLSDAGYIKDMQYVGVSSADQTTYTGPYSTYATMGSIGNQERVWVLVPNDAGYAYVEYGTSSGLKRGYVPANTITQAPTIVLPTISDSAVSIADHWQSGKGRTINAYKIGSGNKVLVGVFEVHGFEDAWAADGEELVKIATKLIYDVANTSRTNGGLNGWTVYIIPYANPDGLIDGLTKDGPGRTTIKERIDLNRSFPAGFQVLTSSRNNTGNTSLIPPEAKGLYNFITNVKKTANEMVVLDVHGWENTTIGNSEIGGYFDREFGFAHKGDLGGQGYFSAWAQSIGAKATLVELPWPNSVQDIINRGYAQKVSNAFVNIIKSNKTNDPINGPICYKAHVQNIGWQNYVTEGQVAGTTGQGLRVEAININKGSLIPGARIKYQVHVQNIGWMDYVYDGGDAGTTGRDLRIEAMRMQLEGAPEGYHIEYQAHVQDIGWMNPVRDGEIAGTTGQGKRIEAFKVNIVKNLPSRMNIDAPTEGQAINNDLYVYGWSLNQSGVKQAKVYIDGNFVGDAGIGLIRTDVKSVFPQYDNSDKSGFGYMLNVNKLSLGNHNIRIESIGNDNGTLSQSRNFSVSRLPSITQIDSMPYNNTYNDDFKVSGWALNSSGVKSVSILVDGNFKGYALTGLSRPDKKGSYPNYPNADTSGFDYTLGIWELSNGAHTVTAIATGNDGSTAQHAVGFTVNKSNTGSIDMQISILKSFFGGVMDAISENFLGLYKMISSPIQTLVTLDFLVKAVNDISSPEGQQLIKIVGSELEDIANQFKSGDANVRARLVGRAVGEIFIFFIVPKGIDLALPLLKKAVGITKIGKVVIEKGEKAAIIIEGAAEAVEACADTWIFAKGTPKHIFFGEINEYGAATGWHYASDASIKSGNEIISVIKEADEYGTIMGKVKIQGIQKEGYSSIFSTKYTPREVANMIEEAHIGRFKRFTDANGGLTNRWWGKADNGMTIEMYLDADGKVITAYPVHSSLLQ</sequence>
<accession>A0ABS1EKP7</accession>
<evidence type="ECO:0000313" key="4">
    <source>
        <dbReference type="EMBL" id="MBK1809941.1"/>
    </source>
</evidence>
<dbReference type="SUPFAM" id="SSF53187">
    <property type="entry name" value="Zn-dependent exopeptidases"/>
    <property type="match status" value="1"/>
</dbReference>
<name>A0ABS1EKP7_9CLOT</name>
<feature type="compositionally biased region" description="Basic and acidic residues" evidence="2">
    <location>
        <begin position="601"/>
        <end position="618"/>
    </location>
</feature>
<dbReference type="Gene3D" id="2.60.40.10">
    <property type="entry name" value="Immunoglobulins"/>
    <property type="match status" value="1"/>
</dbReference>
<dbReference type="Pfam" id="PF07538">
    <property type="entry name" value="ChW"/>
    <property type="match status" value="3"/>
</dbReference>
<organism evidence="4 5">
    <name type="scientific">Clostridium yunnanense</name>
    <dbReference type="NCBI Taxonomy" id="2800325"/>
    <lineage>
        <taxon>Bacteria</taxon>
        <taxon>Bacillati</taxon>
        <taxon>Bacillota</taxon>
        <taxon>Clostridia</taxon>
        <taxon>Eubacteriales</taxon>
        <taxon>Clostridiaceae</taxon>
        <taxon>Clostridium</taxon>
    </lineage>
</organism>
<evidence type="ECO:0000313" key="5">
    <source>
        <dbReference type="Proteomes" id="UP000596739"/>
    </source>
</evidence>
<feature type="compositionally biased region" description="Low complexity" evidence="2">
    <location>
        <begin position="663"/>
        <end position="675"/>
    </location>
</feature>
<dbReference type="InterPro" id="IPR006637">
    <property type="entry name" value="ChW"/>
</dbReference>
<dbReference type="InterPro" id="IPR013783">
    <property type="entry name" value="Ig-like_fold"/>
</dbReference>
<dbReference type="Gene3D" id="2.30.30.40">
    <property type="entry name" value="SH3 Domains"/>
    <property type="match status" value="1"/>
</dbReference>
<proteinExistence type="predicted"/>
<comment type="caution">
    <text evidence="4">The sequence shown here is derived from an EMBL/GenBank/DDBJ whole genome shotgun (WGS) entry which is preliminary data.</text>
</comment>
<reference evidence="5" key="1">
    <citation type="submission" date="2021-01" db="EMBL/GenBank/DDBJ databases">
        <title>Genome public.</title>
        <authorList>
            <person name="Liu C."/>
            <person name="Sun Q."/>
        </authorList>
    </citation>
    <scope>NUCLEOTIDE SEQUENCE [LARGE SCALE GENOMIC DNA]</scope>
    <source>
        <strain evidence="5">YIM B02505</strain>
    </source>
</reference>
<evidence type="ECO:0000256" key="2">
    <source>
        <dbReference type="SAM" id="MobiDB-lite"/>
    </source>
</evidence>
<dbReference type="PROSITE" id="PS51781">
    <property type="entry name" value="SH3B"/>
    <property type="match status" value="1"/>
</dbReference>
<keyword evidence="5" id="KW-1185">Reference proteome</keyword>
<dbReference type="Pfam" id="PF14436">
    <property type="entry name" value="EndoU_bacteria"/>
    <property type="match status" value="1"/>
</dbReference>
<feature type="compositionally biased region" description="Low complexity" evidence="2">
    <location>
        <begin position="620"/>
        <end position="640"/>
    </location>
</feature>
<feature type="compositionally biased region" description="Low complexity" evidence="2">
    <location>
        <begin position="242"/>
        <end position="258"/>
    </location>
</feature>
<feature type="region of interest" description="Disordered" evidence="2">
    <location>
        <begin position="600"/>
        <end position="685"/>
    </location>
</feature>
<dbReference type="InterPro" id="IPR003646">
    <property type="entry name" value="SH3-like_bac-type"/>
</dbReference>
<evidence type="ECO:0000259" key="3">
    <source>
        <dbReference type="PROSITE" id="PS51781"/>
    </source>
</evidence>
<feature type="region of interest" description="Disordered" evidence="2">
    <location>
        <begin position="242"/>
        <end position="267"/>
    </location>
</feature>
<dbReference type="InterPro" id="IPR029501">
    <property type="entry name" value="EndoU_bac"/>
</dbReference>
<dbReference type="Gene3D" id="3.40.630.10">
    <property type="entry name" value="Zn peptidases"/>
    <property type="match status" value="1"/>
</dbReference>
<gene>
    <name evidence="4" type="ORF">JHL18_04705</name>
</gene>
<dbReference type="SMART" id="SM00728">
    <property type="entry name" value="ChW"/>
    <property type="match status" value="3"/>
</dbReference>
<feature type="compositionally biased region" description="Basic and acidic residues" evidence="2">
    <location>
        <begin position="396"/>
        <end position="407"/>
    </location>
</feature>